<feature type="signal peptide" evidence="1">
    <location>
        <begin position="1"/>
        <end position="18"/>
    </location>
</feature>
<proteinExistence type="predicted"/>
<dbReference type="Proteomes" id="UP000240987">
    <property type="component" value="Unassembled WGS sequence"/>
</dbReference>
<dbReference type="SUPFAM" id="SSF54106">
    <property type="entry name" value="LysM domain"/>
    <property type="match status" value="1"/>
</dbReference>
<gene>
    <name evidence="3" type="ORF">C9J12_16135</name>
</gene>
<evidence type="ECO:0000256" key="1">
    <source>
        <dbReference type="SAM" id="SignalP"/>
    </source>
</evidence>
<feature type="domain" description="LysM" evidence="2">
    <location>
        <begin position="32"/>
        <end position="80"/>
    </location>
</feature>
<dbReference type="InterPro" id="IPR036779">
    <property type="entry name" value="LysM_dom_sf"/>
</dbReference>
<evidence type="ECO:0000313" key="3">
    <source>
        <dbReference type="EMBL" id="PSU47256.1"/>
    </source>
</evidence>
<keyword evidence="4" id="KW-1185">Reference proteome</keyword>
<name>A0A2T3JEE7_9GAMM</name>
<dbReference type="Gene3D" id="3.10.350.10">
    <property type="entry name" value="LysM domain"/>
    <property type="match status" value="1"/>
</dbReference>
<dbReference type="PANTHER" id="PTHR34700">
    <property type="entry name" value="POTASSIUM BINDING PROTEIN KBP"/>
    <property type="match status" value="1"/>
</dbReference>
<organism evidence="3 4">
    <name type="scientific">Photobacterium frigidiphilum</name>
    <dbReference type="NCBI Taxonomy" id="264736"/>
    <lineage>
        <taxon>Bacteria</taxon>
        <taxon>Pseudomonadati</taxon>
        <taxon>Pseudomonadota</taxon>
        <taxon>Gammaproteobacteria</taxon>
        <taxon>Vibrionales</taxon>
        <taxon>Vibrionaceae</taxon>
        <taxon>Photobacterium</taxon>
    </lineage>
</organism>
<dbReference type="Pfam" id="PF01476">
    <property type="entry name" value="LysM"/>
    <property type="match status" value="1"/>
</dbReference>
<dbReference type="RefSeq" id="WP_107243652.1">
    <property type="nucleotide sequence ID" value="NZ_PYMJ01000016.1"/>
</dbReference>
<feature type="chain" id="PRO_5015774117" evidence="1">
    <location>
        <begin position="19"/>
        <end position="352"/>
    </location>
</feature>
<dbReference type="AlphaFoldDB" id="A0A2T3JEE7"/>
<dbReference type="CDD" id="cd00118">
    <property type="entry name" value="LysM"/>
    <property type="match status" value="1"/>
</dbReference>
<keyword evidence="1" id="KW-0732">Signal</keyword>
<dbReference type="SMART" id="SM00257">
    <property type="entry name" value="LysM"/>
    <property type="match status" value="1"/>
</dbReference>
<dbReference type="PROSITE" id="PS51782">
    <property type="entry name" value="LYSM"/>
    <property type="match status" value="1"/>
</dbReference>
<dbReference type="PANTHER" id="PTHR34700:SF4">
    <property type="entry name" value="PHAGE-LIKE ELEMENT PBSX PROTEIN XKDP"/>
    <property type="match status" value="1"/>
</dbReference>
<dbReference type="InterPro" id="IPR052196">
    <property type="entry name" value="Bact_Kbp"/>
</dbReference>
<protein>
    <submittedName>
        <fullName evidence="3">Peptigoglycan-binding protein LysM</fullName>
    </submittedName>
</protein>
<comment type="caution">
    <text evidence="3">The sequence shown here is derived from an EMBL/GenBank/DDBJ whole genome shotgun (WGS) entry which is preliminary data.</text>
</comment>
<evidence type="ECO:0000313" key="4">
    <source>
        <dbReference type="Proteomes" id="UP000240987"/>
    </source>
</evidence>
<dbReference type="OrthoDB" id="9765158at2"/>
<sequence length="352" mass="39605">MRLGVLLFIFISSLSVSWANTGLPIVKKNVPEIYTVKKGDTLWDISAYFLDNPWLWPQLWQANDYIQNPHLIYPGDKLHLVWINGRPQLQLKKTVVLSPQIRIKHSAITTLQETLLFPYLAENKLITAKSAAQLPRILGASDAKGYMSPGDRIWVDTELLLGTEWWVYRVEADFTRNDETKAKVVSLKEIAKLRTSEIQENMSLMTVESFRQEISQNDILLPAPLDSAAVDMNFSPSTAPAEIQASVLGHLEGHEYIATSQVVVLDRGHLDNLVTGNVLQLFRSGAEVTGDKGNYAYKKAQNWLSAKRQLSSLHIGEVMVIRPYEYFSLAVVTRSLEPFRAGVLALPPHLVE</sequence>
<dbReference type="EMBL" id="PYMJ01000016">
    <property type="protein sequence ID" value="PSU47256.1"/>
    <property type="molecule type" value="Genomic_DNA"/>
</dbReference>
<reference evidence="3 4" key="1">
    <citation type="submission" date="2018-01" db="EMBL/GenBank/DDBJ databases">
        <title>Whole genome sequencing of Histamine producing bacteria.</title>
        <authorList>
            <person name="Butler K."/>
        </authorList>
    </citation>
    <scope>NUCLEOTIDE SEQUENCE [LARGE SCALE GENOMIC DNA]</scope>
    <source>
        <strain evidence="3 4">JCM 12947</strain>
    </source>
</reference>
<accession>A0A2T3JEE7</accession>
<dbReference type="InterPro" id="IPR018392">
    <property type="entry name" value="LysM"/>
</dbReference>
<evidence type="ECO:0000259" key="2">
    <source>
        <dbReference type="PROSITE" id="PS51782"/>
    </source>
</evidence>